<feature type="domain" description="SLH" evidence="2">
    <location>
        <begin position="357"/>
        <end position="416"/>
    </location>
</feature>
<reference evidence="3 4" key="1">
    <citation type="submission" date="2024-03" db="EMBL/GenBank/DDBJ databases">
        <title>Human intestinal bacterial collection.</title>
        <authorList>
            <person name="Pauvert C."/>
            <person name="Hitch T.C.A."/>
            <person name="Clavel T."/>
        </authorList>
    </citation>
    <scope>NUCLEOTIDE SEQUENCE [LARGE SCALE GENOMIC DNA]</scope>
    <source>
        <strain evidence="3 4">CLA-AP-H29</strain>
    </source>
</reference>
<gene>
    <name evidence="3" type="ORF">WMO64_14460</name>
</gene>
<feature type="domain" description="SLH" evidence="2">
    <location>
        <begin position="483"/>
        <end position="536"/>
    </location>
</feature>
<dbReference type="Proteomes" id="UP001464378">
    <property type="component" value="Unassembled WGS sequence"/>
</dbReference>
<dbReference type="PANTHER" id="PTHR43308:SF1">
    <property type="entry name" value="OUTER MEMBRANE PROTEIN ALPHA"/>
    <property type="match status" value="1"/>
</dbReference>
<proteinExistence type="predicted"/>
<dbReference type="EMBL" id="JBBMFK010000029">
    <property type="protein sequence ID" value="MEQ2444662.1"/>
    <property type="molecule type" value="Genomic_DNA"/>
</dbReference>
<dbReference type="InterPro" id="IPR051465">
    <property type="entry name" value="Cell_Envelope_Struct_Comp"/>
</dbReference>
<sequence length="536" mass="57378">MDSDPGSKNWREMFLFVTGVHRKSEINTSDDYYYMDLGAVWRNENASEDNAKAGYHVLFEGIMAKSNARNDQYGTFVSLDLPDVGNDSVIMKFVEKGIVYTDPEVFAVLQASPYFSDLEEVYGYIGNGGTSYGESSGSSTTGGASVSASFGAYASAKVELGPAVEFEHSLVATASYDYGYSSDKETAISYNNQAGSGDKVVVCTIPNVLYLYDVYAPGENGTGTWEQVVLTTPLQAVVTMLDVDAYDEVAASTAGLEPIRGSAETGHDILVTPSDNGSLKTDPANAQEGTSVTVTAEPEAGYELISVTVTDGDGQLVDVTEQEDGSCIFVMPAGEVTVEGFFALINPADCQRNEACPLYAYKDADVNAWYHDALHYCVDRGLINGMGGGVLAPDGTTSRAMLVTMLYRLEDETQITGDNGFADVPADCWYSRAVAWAAANGIVKGYGDKTFGSEDAVTREQVVSILYRYAAYKGYDLDSRGTLNGFRDGDQVSGWAAEAMLWALAKGVVNGKGNGILDPTGEAARAEIAQIFMNCF</sequence>
<evidence type="ECO:0000256" key="1">
    <source>
        <dbReference type="ARBA" id="ARBA00022737"/>
    </source>
</evidence>
<evidence type="ECO:0000259" key="2">
    <source>
        <dbReference type="PROSITE" id="PS51272"/>
    </source>
</evidence>
<dbReference type="PANTHER" id="PTHR43308">
    <property type="entry name" value="OUTER MEMBRANE PROTEIN ALPHA-RELATED"/>
    <property type="match status" value="1"/>
</dbReference>
<dbReference type="InterPro" id="IPR044060">
    <property type="entry name" value="Bacterial_rp_domain"/>
</dbReference>
<accession>A0ABV1EDA8</accession>
<evidence type="ECO:0000313" key="3">
    <source>
        <dbReference type="EMBL" id="MEQ2444662.1"/>
    </source>
</evidence>
<name>A0ABV1EDA8_9FIRM</name>
<dbReference type="RefSeq" id="WP_349232415.1">
    <property type="nucleotide sequence ID" value="NZ_JBBMFK010000029.1"/>
</dbReference>
<protein>
    <submittedName>
        <fullName evidence="3">S-layer homology domain-containing protein</fullName>
    </submittedName>
</protein>
<dbReference type="Pfam" id="PF00395">
    <property type="entry name" value="SLH"/>
    <property type="match status" value="3"/>
</dbReference>
<keyword evidence="1" id="KW-0677">Repeat</keyword>
<dbReference type="PROSITE" id="PS51272">
    <property type="entry name" value="SLH"/>
    <property type="match status" value="3"/>
</dbReference>
<comment type="caution">
    <text evidence="3">The sequence shown here is derived from an EMBL/GenBank/DDBJ whole genome shotgun (WGS) entry which is preliminary data.</text>
</comment>
<evidence type="ECO:0000313" key="4">
    <source>
        <dbReference type="Proteomes" id="UP001464378"/>
    </source>
</evidence>
<feature type="domain" description="SLH" evidence="2">
    <location>
        <begin position="417"/>
        <end position="480"/>
    </location>
</feature>
<organism evidence="3 4">
    <name type="scientific">Pseudoflavonifractor intestinihominis</name>
    <dbReference type="NCBI Taxonomy" id="3133171"/>
    <lineage>
        <taxon>Bacteria</taxon>
        <taxon>Bacillati</taxon>
        <taxon>Bacillota</taxon>
        <taxon>Clostridia</taxon>
        <taxon>Eubacteriales</taxon>
        <taxon>Oscillospiraceae</taxon>
        <taxon>Pseudoflavonifractor</taxon>
    </lineage>
</organism>
<dbReference type="Pfam" id="PF18998">
    <property type="entry name" value="Flg_new_2"/>
    <property type="match status" value="1"/>
</dbReference>
<keyword evidence="4" id="KW-1185">Reference proteome</keyword>
<dbReference type="InterPro" id="IPR001119">
    <property type="entry name" value="SLH_dom"/>
</dbReference>